<feature type="domain" description="Putative Flp pilus-assembly TadG-like N-terminal" evidence="1">
    <location>
        <begin position="2"/>
        <end position="45"/>
    </location>
</feature>
<dbReference type="KEGG" id="mlir:LPB04_11245"/>
<sequence length="418" mass="42723">MAIIVALVLAVLLGVGGVVLDLGHLFVNKTELQNAADACALAAAGQLTCDPATPGCGGAGQPACPQCPASFLADAEAAGMFVARRNASDFQDAAVTIAANDISFHTEIGPNNAYLSRAAGANTNSKFVRCVARSAPIGTWLMQARGQFGPATVQAAAVATLAPGQTACNASPIGICSKAAPAPTYGYSIGEWIIGKFNGGNNGDALQGNFRWVDFTPSAGGTNEVRDQLLGKNAVCGIKVGDDIREEGVKQGAKEAWNTRFGIYPKNGSPAPAEAPPDKTGFSYPSNEAGNAIAIGQSAYTNYRSKQSAHLPFDSGTYRGSGAIANGNNVTILSQAQHLALGADRRLVPVPVLECNKAPANVKILSMACVLMLNPMSNGANGDLYLEWRGLASAPGSPCHSAGVAGGTNGPLVPTLVQ</sequence>
<dbReference type="Proteomes" id="UP000593875">
    <property type="component" value="Chromosome"/>
</dbReference>
<keyword evidence="3" id="KW-1185">Reference proteome</keyword>
<dbReference type="InterPro" id="IPR028087">
    <property type="entry name" value="Tad_N"/>
</dbReference>
<dbReference type="AlphaFoldDB" id="A0A7L9U9U8"/>
<dbReference type="EMBL" id="CP062941">
    <property type="protein sequence ID" value="QOL51768.1"/>
    <property type="molecule type" value="Genomic_DNA"/>
</dbReference>
<reference evidence="2 3" key="1">
    <citation type="submission" date="2020-10" db="EMBL/GenBank/DDBJ databases">
        <title>Genome sequencing of Massilia sp. LPB0304.</title>
        <authorList>
            <person name="Kim J."/>
        </authorList>
    </citation>
    <scope>NUCLEOTIDE SEQUENCE [LARGE SCALE GENOMIC DNA]</scope>
    <source>
        <strain evidence="2 3">LPB0304</strain>
    </source>
</reference>
<evidence type="ECO:0000313" key="2">
    <source>
        <dbReference type="EMBL" id="QOL51768.1"/>
    </source>
</evidence>
<dbReference type="Pfam" id="PF13400">
    <property type="entry name" value="Tad"/>
    <property type="match status" value="1"/>
</dbReference>
<dbReference type="RefSeq" id="WP_193688741.1">
    <property type="nucleotide sequence ID" value="NZ_CP062941.1"/>
</dbReference>
<accession>A0A7L9U9U8</accession>
<protein>
    <recommendedName>
        <fullName evidence="1">Putative Flp pilus-assembly TadG-like N-terminal domain-containing protein</fullName>
    </recommendedName>
</protein>
<gene>
    <name evidence="2" type="ORF">LPB04_11245</name>
</gene>
<name>A0A7L9U9U8_9BURK</name>
<proteinExistence type="predicted"/>
<organism evidence="2 3">
    <name type="scientific">Massilia litorea</name>
    <dbReference type="NCBI Taxonomy" id="2769491"/>
    <lineage>
        <taxon>Bacteria</taxon>
        <taxon>Pseudomonadati</taxon>
        <taxon>Pseudomonadota</taxon>
        <taxon>Betaproteobacteria</taxon>
        <taxon>Burkholderiales</taxon>
        <taxon>Oxalobacteraceae</taxon>
        <taxon>Telluria group</taxon>
        <taxon>Massilia</taxon>
    </lineage>
</organism>
<evidence type="ECO:0000313" key="3">
    <source>
        <dbReference type="Proteomes" id="UP000593875"/>
    </source>
</evidence>
<evidence type="ECO:0000259" key="1">
    <source>
        <dbReference type="Pfam" id="PF13400"/>
    </source>
</evidence>